<feature type="domain" description="DUF4143" evidence="2">
    <location>
        <begin position="219"/>
        <end position="365"/>
    </location>
</feature>
<dbReference type="SUPFAM" id="SSF52540">
    <property type="entry name" value="P-loop containing nucleoside triphosphate hydrolases"/>
    <property type="match status" value="1"/>
</dbReference>
<dbReference type="EMBL" id="JADIMZ010000157">
    <property type="protein sequence ID" value="MBO8433612.1"/>
    <property type="molecule type" value="Genomic_DNA"/>
</dbReference>
<keyword evidence="3" id="KW-0547">Nucleotide-binding</keyword>
<dbReference type="InterPro" id="IPR027417">
    <property type="entry name" value="P-loop_NTPase"/>
</dbReference>
<dbReference type="Gene3D" id="3.40.50.300">
    <property type="entry name" value="P-loop containing nucleotide triphosphate hydrolases"/>
    <property type="match status" value="1"/>
</dbReference>
<dbReference type="SUPFAM" id="SSF52980">
    <property type="entry name" value="Restriction endonuclease-like"/>
    <property type="match status" value="1"/>
</dbReference>
<dbReference type="Pfam" id="PF13635">
    <property type="entry name" value="DUF4143"/>
    <property type="match status" value="1"/>
</dbReference>
<comment type="caution">
    <text evidence="3">The sequence shown here is derived from an EMBL/GenBank/DDBJ whole genome shotgun (WGS) entry which is preliminary data.</text>
</comment>
<evidence type="ECO:0000313" key="4">
    <source>
        <dbReference type="Proteomes" id="UP000823612"/>
    </source>
</evidence>
<dbReference type="AlphaFoldDB" id="A0A9D9H384"/>
<reference evidence="3" key="1">
    <citation type="submission" date="2020-10" db="EMBL/GenBank/DDBJ databases">
        <authorList>
            <person name="Gilroy R."/>
        </authorList>
    </citation>
    <scope>NUCLEOTIDE SEQUENCE</scope>
    <source>
        <strain evidence="3">2889</strain>
    </source>
</reference>
<gene>
    <name evidence="3" type="ORF">IAB08_10035</name>
</gene>
<dbReference type="Pfam" id="PF13173">
    <property type="entry name" value="AAA_14"/>
    <property type="match status" value="1"/>
</dbReference>
<reference evidence="3" key="2">
    <citation type="journal article" date="2021" name="PeerJ">
        <title>Extensive microbial diversity within the chicken gut microbiome revealed by metagenomics and culture.</title>
        <authorList>
            <person name="Gilroy R."/>
            <person name="Ravi A."/>
            <person name="Getino M."/>
            <person name="Pursley I."/>
            <person name="Horton D.L."/>
            <person name="Alikhan N.F."/>
            <person name="Baker D."/>
            <person name="Gharbi K."/>
            <person name="Hall N."/>
            <person name="Watson M."/>
            <person name="Adriaenssens E.M."/>
            <person name="Foster-Nyarko E."/>
            <person name="Jarju S."/>
            <person name="Secka A."/>
            <person name="Antonio M."/>
            <person name="Oren A."/>
            <person name="Chaudhuri R.R."/>
            <person name="La Ragione R."/>
            <person name="Hildebrand F."/>
            <person name="Pallen M.J."/>
        </authorList>
    </citation>
    <scope>NUCLEOTIDE SEQUENCE</scope>
    <source>
        <strain evidence="3">2889</strain>
    </source>
</reference>
<proteinExistence type="predicted"/>
<dbReference type="GO" id="GO:0005524">
    <property type="term" value="F:ATP binding"/>
    <property type="evidence" value="ECO:0007669"/>
    <property type="project" value="UniProtKB-KW"/>
</dbReference>
<accession>A0A9D9H384</accession>
<name>A0A9D9H384_9BACT</name>
<dbReference type="InterPro" id="IPR011335">
    <property type="entry name" value="Restrct_endonuc-II-like"/>
</dbReference>
<keyword evidence="3" id="KW-0067">ATP-binding</keyword>
<feature type="domain" description="AAA" evidence="1">
    <location>
        <begin position="36"/>
        <end position="172"/>
    </location>
</feature>
<organism evidence="3 4">
    <name type="scientific">Candidatus Pullibacteroides excrementavium</name>
    <dbReference type="NCBI Taxonomy" id="2840905"/>
    <lineage>
        <taxon>Bacteria</taxon>
        <taxon>Pseudomonadati</taxon>
        <taxon>Bacteroidota</taxon>
        <taxon>Bacteroidia</taxon>
        <taxon>Bacteroidales</taxon>
        <taxon>Candidatus Pullibacteroides</taxon>
    </lineage>
</organism>
<dbReference type="InterPro" id="IPR025420">
    <property type="entry name" value="DUF4143"/>
</dbReference>
<dbReference type="InterPro" id="IPR041682">
    <property type="entry name" value="AAA_14"/>
</dbReference>
<evidence type="ECO:0000259" key="2">
    <source>
        <dbReference type="Pfam" id="PF13635"/>
    </source>
</evidence>
<protein>
    <submittedName>
        <fullName evidence="3">ATP-binding protein</fullName>
    </submittedName>
</protein>
<evidence type="ECO:0000259" key="1">
    <source>
        <dbReference type="Pfam" id="PF13173"/>
    </source>
</evidence>
<dbReference type="PANTHER" id="PTHR33295">
    <property type="entry name" value="ATPASE"/>
    <property type="match status" value="1"/>
</dbReference>
<dbReference type="Proteomes" id="UP000823612">
    <property type="component" value="Unassembled WGS sequence"/>
</dbReference>
<dbReference type="PANTHER" id="PTHR33295:SF20">
    <property type="entry name" value="ATPASE"/>
    <property type="match status" value="1"/>
</dbReference>
<evidence type="ECO:0000313" key="3">
    <source>
        <dbReference type="EMBL" id="MBO8433612.1"/>
    </source>
</evidence>
<sequence length="416" mass="48707">MIENIARYNFWNGNAPELGFPRTSYTGNLERYIGNRLIKVLVGQRRSGKSYIMRQLAWHLISKGTPPNNILYINKEYIEYQFLQSHDDLEQLFIEYKTRLAPQGKIYLFIDEVQYIDQWERFVNSHSQDFTEQCEIFLSGSNSKLLSGELATLLSGRYVQFEILPYSFAEYCGISNIPQNRDSYLRYIHTGGMPELFNLPDEDMKRNYISSLKDTIMLRDIVQRYKIKEAKLLEDIFCYLINNAASLVSITNIIHWFDSKKRKTNYETLSAYIGYLKNSFLIHQVERYNIRGKEAIAGNQKYYANDLSYKNYLYSGAGYGDGWLLENAVFLELKRKGYAIRAGNIERHEVDFVAKRGDETIYCQVALSLNEAKTYEREYNALKSIPDHFRKYVVTLDDYPIPSDEGIEHLCPWQIP</sequence>